<dbReference type="InterPro" id="IPR036397">
    <property type="entry name" value="RNaseH_sf"/>
</dbReference>
<dbReference type="AlphaFoldDB" id="A0A6J4SMI7"/>
<feature type="non-terminal residue" evidence="1">
    <location>
        <position position="66"/>
    </location>
</feature>
<organism evidence="1">
    <name type="scientific">uncultured Segetibacter sp</name>
    <dbReference type="NCBI Taxonomy" id="481133"/>
    <lineage>
        <taxon>Bacteria</taxon>
        <taxon>Pseudomonadati</taxon>
        <taxon>Bacteroidota</taxon>
        <taxon>Chitinophagia</taxon>
        <taxon>Chitinophagales</taxon>
        <taxon>Chitinophagaceae</taxon>
        <taxon>Segetibacter</taxon>
        <taxon>environmental samples</taxon>
    </lineage>
</organism>
<evidence type="ECO:0008006" key="2">
    <source>
        <dbReference type="Google" id="ProtNLM"/>
    </source>
</evidence>
<dbReference type="SUPFAM" id="SSF53098">
    <property type="entry name" value="Ribonuclease H-like"/>
    <property type="match status" value="1"/>
</dbReference>
<dbReference type="InterPro" id="IPR012337">
    <property type="entry name" value="RNaseH-like_sf"/>
</dbReference>
<name>A0A6J4SMI7_9BACT</name>
<dbReference type="EMBL" id="CADCVN010000691">
    <property type="protein sequence ID" value="CAA9497612.1"/>
    <property type="molecule type" value="Genomic_DNA"/>
</dbReference>
<reference evidence="1" key="1">
    <citation type="submission" date="2020-02" db="EMBL/GenBank/DDBJ databases">
        <authorList>
            <person name="Meier V. D."/>
        </authorList>
    </citation>
    <scope>NUCLEOTIDE SEQUENCE</scope>
    <source>
        <strain evidence="1">AVDCRST_MAG96</strain>
    </source>
</reference>
<dbReference type="Gene3D" id="3.30.420.10">
    <property type="entry name" value="Ribonuclease H-like superfamily/Ribonuclease H"/>
    <property type="match status" value="1"/>
</dbReference>
<proteinExistence type="predicted"/>
<sequence length="66" mass="7776">MTRAKKPGYRLTADLAEGGNILITDRGNRYFIIIMDDFTRYKWFRPMTKKSQALKEVKAFITAFRN</sequence>
<dbReference type="GO" id="GO:0003676">
    <property type="term" value="F:nucleic acid binding"/>
    <property type="evidence" value="ECO:0007669"/>
    <property type="project" value="InterPro"/>
</dbReference>
<accession>A0A6J4SMI7</accession>
<gene>
    <name evidence="1" type="ORF">AVDCRST_MAG96-1805</name>
</gene>
<protein>
    <recommendedName>
        <fullName evidence="2">Integrase catalytic domain-containing protein</fullName>
    </recommendedName>
</protein>
<evidence type="ECO:0000313" key="1">
    <source>
        <dbReference type="EMBL" id="CAA9497612.1"/>
    </source>
</evidence>